<comment type="caution">
    <text evidence="5">The sequence shown here is derived from an EMBL/GenBank/DDBJ whole genome shotgun (WGS) entry which is preliminary data.</text>
</comment>
<keyword evidence="6" id="KW-1185">Reference proteome</keyword>
<dbReference type="SMART" id="SM00563">
    <property type="entry name" value="PlsC"/>
    <property type="match status" value="1"/>
</dbReference>
<keyword evidence="3 5" id="KW-0012">Acyltransferase</keyword>
<dbReference type="OrthoDB" id="9812274at2"/>
<dbReference type="SUPFAM" id="SSF69593">
    <property type="entry name" value="Glycerol-3-phosphate (1)-acyltransferase"/>
    <property type="match status" value="1"/>
</dbReference>
<dbReference type="InterPro" id="IPR002123">
    <property type="entry name" value="Plipid/glycerol_acylTrfase"/>
</dbReference>
<dbReference type="RefSeq" id="WP_109581149.1">
    <property type="nucleotide sequence ID" value="NZ_CAJPUX010000001.1"/>
</dbReference>
<dbReference type="GO" id="GO:0003841">
    <property type="term" value="F:1-acylglycerol-3-phosphate O-acyltransferase activity"/>
    <property type="evidence" value="ECO:0007669"/>
    <property type="project" value="TreeGrafter"/>
</dbReference>
<proteinExistence type="predicted"/>
<dbReference type="AlphaFoldDB" id="A0A316EZE3"/>
<accession>A0A316EZE3</accession>
<dbReference type="CDD" id="cd07989">
    <property type="entry name" value="LPLAT_AGPAT-like"/>
    <property type="match status" value="1"/>
</dbReference>
<name>A0A316EZE3_9BURK</name>
<evidence type="ECO:0000313" key="6">
    <source>
        <dbReference type="Proteomes" id="UP000245754"/>
    </source>
</evidence>
<comment type="pathway">
    <text evidence="1">Lipid metabolism.</text>
</comment>
<keyword evidence="2 5" id="KW-0808">Transferase</keyword>
<evidence type="ECO:0000259" key="4">
    <source>
        <dbReference type="SMART" id="SM00563"/>
    </source>
</evidence>
<evidence type="ECO:0000313" key="5">
    <source>
        <dbReference type="EMBL" id="PWK37422.1"/>
    </source>
</evidence>
<dbReference type="Proteomes" id="UP000245754">
    <property type="component" value="Unassembled WGS sequence"/>
</dbReference>
<feature type="domain" description="Phospholipid/glycerol acyltransferase" evidence="4">
    <location>
        <begin position="89"/>
        <end position="197"/>
    </location>
</feature>
<evidence type="ECO:0000256" key="2">
    <source>
        <dbReference type="ARBA" id="ARBA00022679"/>
    </source>
</evidence>
<dbReference type="Pfam" id="PF01553">
    <property type="entry name" value="Acyltransferase"/>
    <property type="match status" value="1"/>
</dbReference>
<dbReference type="PANTHER" id="PTHR10434:SF66">
    <property type="entry name" value="PHOSPHOLIPID_GLYCEROL ACYLTRANSFERASE DOMAIN-CONTAINING PROTEIN"/>
    <property type="match status" value="1"/>
</dbReference>
<evidence type="ECO:0000256" key="1">
    <source>
        <dbReference type="ARBA" id="ARBA00005189"/>
    </source>
</evidence>
<reference evidence="5 6" key="1">
    <citation type="submission" date="2018-05" db="EMBL/GenBank/DDBJ databases">
        <title>Genomic Encyclopedia of Type Strains, Phase IV (KMG-V): Genome sequencing to study the core and pangenomes of soil and plant-associated prokaryotes.</title>
        <authorList>
            <person name="Whitman W."/>
        </authorList>
    </citation>
    <scope>NUCLEOTIDE SEQUENCE [LARGE SCALE GENOMIC DNA]</scope>
    <source>
        <strain evidence="5 6">SLV-132</strain>
    </source>
</reference>
<evidence type="ECO:0000256" key="3">
    <source>
        <dbReference type="ARBA" id="ARBA00023315"/>
    </source>
</evidence>
<protein>
    <submittedName>
        <fullName evidence="5">1-acyl-sn-glycerol-3-phosphate acyltransferase</fullName>
    </submittedName>
</protein>
<gene>
    <name evidence="5" type="ORF">C7419_1011304</name>
</gene>
<dbReference type="GO" id="GO:0006654">
    <property type="term" value="P:phosphatidic acid biosynthetic process"/>
    <property type="evidence" value="ECO:0007669"/>
    <property type="project" value="TreeGrafter"/>
</dbReference>
<organism evidence="5 6">
    <name type="scientific">Cupriavidus plantarum</name>
    <dbReference type="NCBI Taxonomy" id="942865"/>
    <lineage>
        <taxon>Bacteria</taxon>
        <taxon>Pseudomonadati</taxon>
        <taxon>Pseudomonadota</taxon>
        <taxon>Betaproteobacteria</taxon>
        <taxon>Burkholderiales</taxon>
        <taxon>Burkholderiaceae</taxon>
        <taxon>Cupriavidus</taxon>
    </lineage>
</organism>
<dbReference type="PANTHER" id="PTHR10434">
    <property type="entry name" value="1-ACYL-SN-GLYCEROL-3-PHOSPHATE ACYLTRANSFERASE"/>
    <property type="match status" value="1"/>
</dbReference>
<sequence>MSEHLMPLERAWRTCATGLCFSSFGLGGLLLRVAVFPVLALLPWSAATRKRICKDVVHYAFRLFVWLMCTVGVIRCEVRNAERLKREGLLIVANHPSLVDVVLLIALTRRTDCVVKASLAENPFTRGPVKATGYVLNDSGVSMVQGCIDSLRAGNNLLIFPEGTRTPADGQIRLQRGVANIAVRGGFALTPVVIRCAPPLLRKGDKWYRVPVRRPRFVVDVQEDLDPAQFFPAGADDAMAVRAVTHALTEYFSREVRRGGA</sequence>
<dbReference type="EMBL" id="QGGT01000001">
    <property type="protein sequence ID" value="PWK37422.1"/>
    <property type="molecule type" value="Genomic_DNA"/>
</dbReference>
<dbReference type="GeneID" id="98340092"/>